<proteinExistence type="inferred from homology"/>
<dbReference type="GO" id="GO:0005085">
    <property type="term" value="F:guanyl-nucleotide exchange factor activity"/>
    <property type="evidence" value="ECO:0007669"/>
    <property type="project" value="TreeGrafter"/>
</dbReference>
<dbReference type="SUPFAM" id="SSF55724">
    <property type="entry name" value="Mog1p/PsbP-like"/>
    <property type="match status" value="1"/>
</dbReference>
<dbReference type="Pfam" id="PF04603">
    <property type="entry name" value="Mog1"/>
    <property type="match status" value="1"/>
</dbReference>
<dbReference type="GO" id="GO:0006606">
    <property type="term" value="P:protein import into nucleus"/>
    <property type="evidence" value="ECO:0007669"/>
    <property type="project" value="TreeGrafter"/>
</dbReference>
<dbReference type="EMBL" id="MU005958">
    <property type="protein sequence ID" value="KAF2864192.1"/>
    <property type="molecule type" value="Genomic_DNA"/>
</dbReference>
<dbReference type="GO" id="GO:0031267">
    <property type="term" value="F:small GTPase binding"/>
    <property type="evidence" value="ECO:0007669"/>
    <property type="project" value="TreeGrafter"/>
</dbReference>
<accession>A0A6A7CAG0</accession>
<dbReference type="Proteomes" id="UP000799421">
    <property type="component" value="Unassembled WGS sequence"/>
</dbReference>
<evidence type="ECO:0000256" key="1">
    <source>
        <dbReference type="ARBA" id="ARBA00010307"/>
    </source>
</evidence>
<reference evidence="4" key="1">
    <citation type="journal article" date="2020" name="Stud. Mycol.">
        <title>101 Dothideomycetes genomes: a test case for predicting lifestyles and emergence of pathogens.</title>
        <authorList>
            <person name="Haridas S."/>
            <person name="Albert R."/>
            <person name="Binder M."/>
            <person name="Bloem J."/>
            <person name="Labutti K."/>
            <person name="Salamov A."/>
            <person name="Andreopoulos B."/>
            <person name="Baker S."/>
            <person name="Barry K."/>
            <person name="Bills G."/>
            <person name="Bluhm B."/>
            <person name="Cannon C."/>
            <person name="Castanera R."/>
            <person name="Culley D."/>
            <person name="Daum C."/>
            <person name="Ezra D."/>
            <person name="Gonzalez J."/>
            <person name="Henrissat B."/>
            <person name="Kuo A."/>
            <person name="Liang C."/>
            <person name="Lipzen A."/>
            <person name="Lutzoni F."/>
            <person name="Magnuson J."/>
            <person name="Mondo S."/>
            <person name="Nolan M."/>
            <person name="Ohm R."/>
            <person name="Pangilinan J."/>
            <person name="Park H.-J."/>
            <person name="Ramirez L."/>
            <person name="Alfaro M."/>
            <person name="Sun H."/>
            <person name="Tritt A."/>
            <person name="Yoshinaga Y."/>
            <person name="Zwiers L.-H."/>
            <person name="Turgeon B."/>
            <person name="Goodwin S."/>
            <person name="Spatafora J."/>
            <person name="Crous P."/>
            <person name="Grigoriev I."/>
        </authorList>
    </citation>
    <scope>NUCLEOTIDE SEQUENCE</scope>
    <source>
        <strain evidence="4">CBS 480.64</strain>
    </source>
</reference>
<protein>
    <submittedName>
        <fullName evidence="4">Mog1p/PsbP-like protein</fullName>
    </submittedName>
</protein>
<dbReference type="OrthoDB" id="10255285at2759"/>
<keyword evidence="2" id="KW-0813">Transport</keyword>
<organism evidence="4 5">
    <name type="scientific">Piedraia hortae CBS 480.64</name>
    <dbReference type="NCBI Taxonomy" id="1314780"/>
    <lineage>
        <taxon>Eukaryota</taxon>
        <taxon>Fungi</taxon>
        <taxon>Dikarya</taxon>
        <taxon>Ascomycota</taxon>
        <taxon>Pezizomycotina</taxon>
        <taxon>Dothideomycetes</taxon>
        <taxon>Dothideomycetidae</taxon>
        <taxon>Capnodiales</taxon>
        <taxon>Piedraiaceae</taxon>
        <taxon>Piedraia</taxon>
    </lineage>
</organism>
<comment type="similarity">
    <text evidence="1">Belongs to the MOG1 family.</text>
</comment>
<name>A0A6A7CAG0_9PEZI</name>
<dbReference type="Gene3D" id="3.40.1000.10">
    <property type="entry name" value="Mog1/PsbP, alpha/beta/alpha sandwich"/>
    <property type="match status" value="1"/>
</dbReference>
<evidence type="ECO:0000313" key="4">
    <source>
        <dbReference type="EMBL" id="KAF2864192.1"/>
    </source>
</evidence>
<evidence type="ECO:0000256" key="2">
    <source>
        <dbReference type="ARBA" id="ARBA00022448"/>
    </source>
</evidence>
<keyword evidence="5" id="KW-1185">Reference proteome</keyword>
<gene>
    <name evidence="4" type="ORF">K470DRAFT_254515</name>
</gene>
<evidence type="ECO:0000313" key="5">
    <source>
        <dbReference type="Proteomes" id="UP000799421"/>
    </source>
</evidence>
<sequence>MEFQSTELYGGAIKVDLPKNFIDASHLRDIPDHEELFIDAEGFTSIIIDITEHVAMPTESEAMETHLQDVVEEDRPATEVARLRQAPFAKLPNTMASMLIASTPPSERHHGRPNAPDVVGMVMIRATLAEQNSDVVITINVPHVPGYYNREEVDIQNGRYGTLMEQAIECRDRILATFEVVDWNLFNG</sequence>
<dbReference type="PANTHER" id="PTHR15837:SF0">
    <property type="entry name" value="RAN GUANINE NUCLEOTIDE RELEASE FACTOR"/>
    <property type="match status" value="1"/>
</dbReference>
<dbReference type="InterPro" id="IPR016123">
    <property type="entry name" value="Mog1/PsbP_a/b/a-sand"/>
</dbReference>
<dbReference type="InterPro" id="IPR007681">
    <property type="entry name" value="Mog1"/>
</dbReference>
<evidence type="ECO:0000256" key="3">
    <source>
        <dbReference type="ARBA" id="ARBA00022927"/>
    </source>
</evidence>
<dbReference type="PANTHER" id="PTHR15837">
    <property type="entry name" value="RAN GUANINE NUCLEOTIDE RELEASE FACTOR"/>
    <property type="match status" value="1"/>
</dbReference>
<dbReference type="AlphaFoldDB" id="A0A6A7CAG0"/>
<dbReference type="GO" id="GO:0005634">
    <property type="term" value="C:nucleus"/>
    <property type="evidence" value="ECO:0007669"/>
    <property type="project" value="TreeGrafter"/>
</dbReference>
<keyword evidence="3" id="KW-0653">Protein transport</keyword>